<dbReference type="InterPro" id="IPR001967">
    <property type="entry name" value="Peptidase_S11_N"/>
</dbReference>
<name>A0A1F8E8J5_9BACT</name>
<dbReference type="GO" id="GO:0009002">
    <property type="term" value="F:serine-type D-Ala-D-Ala carboxypeptidase activity"/>
    <property type="evidence" value="ECO:0007669"/>
    <property type="project" value="InterPro"/>
</dbReference>
<comment type="similarity">
    <text evidence="1 9">Belongs to the peptidase S11 family.</text>
</comment>
<keyword evidence="5" id="KW-0573">Peptidoglycan synthesis</keyword>
<evidence type="ECO:0000256" key="3">
    <source>
        <dbReference type="ARBA" id="ARBA00022801"/>
    </source>
</evidence>
<reference evidence="11 12" key="1">
    <citation type="journal article" date="2016" name="Nat. Commun.">
        <title>Thousands of microbial genomes shed light on interconnected biogeochemical processes in an aquifer system.</title>
        <authorList>
            <person name="Anantharaman K."/>
            <person name="Brown C.T."/>
            <person name="Hug L.A."/>
            <person name="Sharon I."/>
            <person name="Castelle C.J."/>
            <person name="Probst A.J."/>
            <person name="Thomas B.C."/>
            <person name="Singh A."/>
            <person name="Wilkins M.J."/>
            <person name="Karaoz U."/>
            <person name="Brodie E.L."/>
            <person name="Williams K.H."/>
            <person name="Hubbard S.S."/>
            <person name="Banfield J.F."/>
        </authorList>
    </citation>
    <scope>NUCLEOTIDE SEQUENCE [LARGE SCALE GENOMIC DNA]</scope>
</reference>
<feature type="active site" evidence="7">
    <location>
        <position position="133"/>
    </location>
</feature>
<dbReference type="GO" id="GO:0006508">
    <property type="term" value="P:proteolysis"/>
    <property type="evidence" value="ECO:0007669"/>
    <property type="project" value="InterPro"/>
</dbReference>
<dbReference type="GO" id="GO:0008360">
    <property type="term" value="P:regulation of cell shape"/>
    <property type="evidence" value="ECO:0007669"/>
    <property type="project" value="UniProtKB-KW"/>
</dbReference>
<feature type="binding site" evidence="8">
    <location>
        <position position="246"/>
    </location>
    <ligand>
        <name>substrate</name>
    </ligand>
</feature>
<evidence type="ECO:0000256" key="4">
    <source>
        <dbReference type="ARBA" id="ARBA00022960"/>
    </source>
</evidence>
<gene>
    <name evidence="11" type="ORF">A2817_01420</name>
</gene>
<feature type="active site" description="Acyl-ester intermediate" evidence="7">
    <location>
        <position position="78"/>
    </location>
</feature>
<dbReference type="PANTHER" id="PTHR21581">
    <property type="entry name" value="D-ALANYL-D-ALANINE CARBOXYPEPTIDASE"/>
    <property type="match status" value="1"/>
</dbReference>
<keyword evidence="4" id="KW-0133">Cell shape</keyword>
<evidence type="ECO:0000256" key="6">
    <source>
        <dbReference type="ARBA" id="ARBA00023316"/>
    </source>
</evidence>
<keyword evidence="2" id="KW-0732">Signal</keyword>
<feature type="domain" description="Peptidase S11 D-alanyl-D-alanine carboxypeptidase A N-terminal" evidence="10">
    <location>
        <begin position="48"/>
        <end position="276"/>
    </location>
</feature>
<evidence type="ECO:0000256" key="8">
    <source>
        <dbReference type="PIRSR" id="PIRSR618044-2"/>
    </source>
</evidence>
<dbReference type="SUPFAM" id="SSF56601">
    <property type="entry name" value="beta-lactamase/transpeptidase-like"/>
    <property type="match status" value="1"/>
</dbReference>
<dbReference type="PRINTS" id="PR00725">
    <property type="entry name" value="DADACBPTASE1"/>
</dbReference>
<protein>
    <recommendedName>
        <fullName evidence="10">Peptidase S11 D-alanyl-D-alanine carboxypeptidase A N-terminal domain-containing protein</fullName>
    </recommendedName>
</protein>
<evidence type="ECO:0000256" key="5">
    <source>
        <dbReference type="ARBA" id="ARBA00022984"/>
    </source>
</evidence>
<dbReference type="Pfam" id="PF00768">
    <property type="entry name" value="Peptidase_S11"/>
    <property type="match status" value="1"/>
</dbReference>
<evidence type="ECO:0000313" key="11">
    <source>
        <dbReference type="EMBL" id="OGM97214.1"/>
    </source>
</evidence>
<accession>A0A1F8E8J5</accession>
<proteinExistence type="inferred from homology"/>
<keyword evidence="3" id="KW-0378">Hydrolase</keyword>
<dbReference type="GO" id="GO:0009252">
    <property type="term" value="P:peptidoglycan biosynthetic process"/>
    <property type="evidence" value="ECO:0007669"/>
    <property type="project" value="UniProtKB-KW"/>
</dbReference>
<dbReference type="InterPro" id="IPR012338">
    <property type="entry name" value="Beta-lactam/transpept-like"/>
</dbReference>
<dbReference type="InterPro" id="IPR018044">
    <property type="entry name" value="Peptidase_S11"/>
</dbReference>
<evidence type="ECO:0000259" key="10">
    <source>
        <dbReference type="Pfam" id="PF00768"/>
    </source>
</evidence>
<evidence type="ECO:0000256" key="9">
    <source>
        <dbReference type="RuleBase" id="RU004016"/>
    </source>
</evidence>
<comment type="caution">
    <text evidence="11">The sequence shown here is derived from an EMBL/GenBank/DDBJ whole genome shotgun (WGS) entry which is preliminary data.</text>
</comment>
<organism evidence="11 12">
    <name type="scientific">Candidatus Yanofskybacteria bacterium RIFCSPHIGHO2_01_FULL_39_8b</name>
    <dbReference type="NCBI Taxonomy" id="1802659"/>
    <lineage>
        <taxon>Bacteria</taxon>
        <taxon>Candidatus Yanofskyibacteriota</taxon>
    </lineage>
</organism>
<evidence type="ECO:0000313" key="12">
    <source>
        <dbReference type="Proteomes" id="UP000177594"/>
    </source>
</evidence>
<dbReference type="GO" id="GO:0071555">
    <property type="term" value="P:cell wall organization"/>
    <property type="evidence" value="ECO:0007669"/>
    <property type="project" value="UniProtKB-KW"/>
</dbReference>
<evidence type="ECO:0000256" key="7">
    <source>
        <dbReference type="PIRSR" id="PIRSR618044-1"/>
    </source>
</evidence>
<dbReference type="PANTHER" id="PTHR21581:SF6">
    <property type="entry name" value="TRAFFICKING PROTEIN PARTICLE COMPLEX SUBUNIT 12"/>
    <property type="match status" value="1"/>
</dbReference>
<evidence type="ECO:0000256" key="2">
    <source>
        <dbReference type="ARBA" id="ARBA00022729"/>
    </source>
</evidence>
<dbReference type="AlphaFoldDB" id="A0A1F8E8J5"/>
<feature type="active site" description="Proton acceptor" evidence="7">
    <location>
        <position position="81"/>
    </location>
</feature>
<sequence>MFDFLTNIIMYSLLFSMNVSTNSGYYMDAMQKNSDSPAIINQNSLGIDMSAPYAVVLDKKSKKILYEKNKNLQTPIASVTKLMTALVFINHNPGWKTKIKIESSDFHPGNNLILRVGDDVTVKDLFYLTLIPSSNEASMALVRSTGMSINEFVREMNSTAQKLGLEYTYFIDPTGLEPANISTAYEISLLADRAFQEKDIINVVQKKEYEFQVLNTKRRVIAKSTDKLLDSFINSKENNYAIVGAKTGYIEESLYNFVAEVRRDNHSIILAIFGSKTSDDRWNEAKGLSEWAFSNFRWKNE</sequence>
<evidence type="ECO:0000256" key="1">
    <source>
        <dbReference type="ARBA" id="ARBA00007164"/>
    </source>
</evidence>
<dbReference type="Gene3D" id="3.40.710.10">
    <property type="entry name" value="DD-peptidase/beta-lactamase superfamily"/>
    <property type="match status" value="1"/>
</dbReference>
<keyword evidence="6" id="KW-0961">Cell wall biogenesis/degradation</keyword>
<dbReference type="EMBL" id="MGIZ01000057">
    <property type="protein sequence ID" value="OGM97214.1"/>
    <property type="molecule type" value="Genomic_DNA"/>
</dbReference>
<dbReference type="Proteomes" id="UP000177594">
    <property type="component" value="Unassembled WGS sequence"/>
</dbReference>